<evidence type="ECO:0000313" key="2">
    <source>
        <dbReference type="Proteomes" id="UP001164459"/>
    </source>
</evidence>
<protein>
    <submittedName>
        <fullName evidence="1">Uncharacterized protein</fullName>
    </submittedName>
</protein>
<organism evidence="1 2">
    <name type="scientific">Nannocystis punicea</name>
    <dbReference type="NCBI Taxonomy" id="2995304"/>
    <lineage>
        <taxon>Bacteria</taxon>
        <taxon>Pseudomonadati</taxon>
        <taxon>Myxococcota</taxon>
        <taxon>Polyangia</taxon>
        <taxon>Nannocystales</taxon>
        <taxon>Nannocystaceae</taxon>
        <taxon>Nannocystis</taxon>
    </lineage>
</organism>
<keyword evidence="2" id="KW-1185">Reference proteome</keyword>
<dbReference type="RefSeq" id="WP_269034123.1">
    <property type="nucleotide sequence ID" value="NZ_CP114040.1"/>
</dbReference>
<evidence type="ECO:0000313" key="1">
    <source>
        <dbReference type="EMBL" id="WAS91761.1"/>
    </source>
</evidence>
<dbReference type="Proteomes" id="UP001164459">
    <property type="component" value="Chromosome"/>
</dbReference>
<gene>
    <name evidence="1" type="ORF">O0S08_36730</name>
</gene>
<dbReference type="EMBL" id="CP114040">
    <property type="protein sequence ID" value="WAS91761.1"/>
    <property type="molecule type" value="Genomic_DNA"/>
</dbReference>
<name>A0ABY7GXQ9_9BACT</name>
<proteinExistence type="predicted"/>
<reference evidence="1" key="1">
    <citation type="submission" date="2022-11" db="EMBL/GenBank/DDBJ databases">
        <title>Minimal conservation of predation-associated metabolite biosynthetic gene clusters underscores biosynthetic potential of Myxococcota including descriptions for ten novel species: Archangium lansinium sp. nov., Myxococcus landrumus sp. nov., Nannocystis bai.</title>
        <authorList>
            <person name="Ahearne A."/>
            <person name="Stevens C."/>
            <person name="Dowd S."/>
        </authorList>
    </citation>
    <scope>NUCLEOTIDE SEQUENCE</scope>
    <source>
        <strain evidence="1">Fl3</strain>
    </source>
</reference>
<sequence length="173" mass="19657">MTVDDVIRRLHSEGDVGKAWFHVHRDPRPLEREPLARLRLDDGSAPPEELTTWLAYDAAWFPLLDPSAPQDAPRLALRPLREILGRWAGAPEDGPGDAAEQLLAAWIDLLPESDLVDAVALELPRSGSQEHLLVLRPGRELRVLGCHQGYEFWWKYDGFAQFLAHYFGYEARE</sequence>
<accession>A0ABY7GXQ9</accession>